<evidence type="ECO:0000313" key="2">
    <source>
        <dbReference type="EMBL" id="KAF8679753.1"/>
    </source>
</evidence>
<evidence type="ECO:0000313" key="3">
    <source>
        <dbReference type="Proteomes" id="UP000650582"/>
    </source>
</evidence>
<comment type="caution">
    <text evidence="2">The sequence shown here is derived from an EMBL/GenBank/DDBJ whole genome shotgun (WGS) entry which is preliminary data.</text>
</comment>
<dbReference type="AlphaFoldDB" id="A0A8H7LJ90"/>
<dbReference type="GO" id="GO:0016787">
    <property type="term" value="F:hydrolase activity"/>
    <property type="evidence" value="ECO:0007669"/>
    <property type="project" value="UniProtKB-KW"/>
</dbReference>
<keyword evidence="2" id="KW-0378">Hydrolase</keyword>
<feature type="domain" description="Peptidase S33 tripeptidyl aminopeptidase-like C-terminal" evidence="1">
    <location>
        <begin position="415"/>
        <end position="518"/>
    </location>
</feature>
<dbReference type="EMBL" id="JACYCC010000037">
    <property type="protein sequence ID" value="KAF8679753.1"/>
    <property type="molecule type" value="Genomic_DNA"/>
</dbReference>
<accession>A0A8H7LJ90</accession>
<proteinExistence type="predicted"/>
<name>A0A8H7LJ90_9AGAM</name>
<dbReference type="Proteomes" id="UP000650582">
    <property type="component" value="Unassembled WGS sequence"/>
</dbReference>
<organism evidence="2 3">
    <name type="scientific">Rhizoctonia solani</name>
    <dbReference type="NCBI Taxonomy" id="456999"/>
    <lineage>
        <taxon>Eukaryota</taxon>
        <taxon>Fungi</taxon>
        <taxon>Dikarya</taxon>
        <taxon>Basidiomycota</taxon>
        <taxon>Agaricomycotina</taxon>
        <taxon>Agaricomycetes</taxon>
        <taxon>Cantharellales</taxon>
        <taxon>Ceratobasidiaceae</taxon>
        <taxon>Rhizoctonia</taxon>
    </lineage>
</organism>
<gene>
    <name evidence="2" type="ORF">RHS04_04248</name>
</gene>
<dbReference type="Pfam" id="PF08386">
    <property type="entry name" value="Abhydrolase_4"/>
    <property type="match status" value="1"/>
</dbReference>
<sequence length="587" mass="63891">MSTILCLAESCRGTFLNDEILLKSRVVGDVEWHQCPDITDPLIECGTIVVPLDYFNASAGTATIALGKYKALTSPKKGTVFLGAGGPGDLGQLLAIDAGEFFSSMRVGTDYDIIGFDHRGMGSTTPTVTCFKSREEKDVFYRNTVFELGYTQPPNVTEDPFARLDLVLQYRQATSMFETQAKLCALNMPDGGASLKYMGTPTVARDIDYMSKMITGPDTPMFPDRVGRVVIDGVADPISWTTKHSYEWMDGWLNQTEADYDWFLRACIQAGPTKCALATGDNTIEGLKAEIQAFLDHLYYHPMASPNSTTPAYLTSGAARASLFLGILRPRTWSPIAESLKKAMNGDPTAIMNDLVPDPSRPVADKGDLYRYAVTCLDALPFDDPSTWPTAEQLADQAINRIRKVSPHFGISATLSEPDGGCEFWPAKGVERFTGPWNHTLAYPILVASTAVDPSITPLTSAKLVNKLLGNSSRLLVQNNPGVSGKQHVTLSGVSTCTAKVFLAYFGNGTLPEDGTVCETDTQPFGLSSPINVTKEDLELSKRMEELHNKISLTRPSCWRGGLVNSTVSVYVASLLSIDLNDHVMKA</sequence>
<evidence type="ECO:0000259" key="1">
    <source>
        <dbReference type="Pfam" id="PF08386"/>
    </source>
</evidence>
<protein>
    <submittedName>
        <fullName evidence="2">Alpha/beta hydrolase fold</fullName>
    </submittedName>
</protein>
<dbReference type="InterPro" id="IPR013595">
    <property type="entry name" value="Pept_S33_TAP-like_C"/>
</dbReference>
<reference evidence="2" key="1">
    <citation type="submission" date="2020-09" db="EMBL/GenBank/DDBJ databases">
        <title>Comparative genome analyses of four rice-infecting Rhizoctonia solani isolates reveal extensive enrichment of homogalacturonan modification genes.</title>
        <authorList>
            <person name="Lee D.-Y."/>
            <person name="Jeon J."/>
            <person name="Kim K.-T."/>
            <person name="Cheong K."/>
            <person name="Song H."/>
            <person name="Choi G."/>
            <person name="Ko J."/>
            <person name="Opiyo S.O."/>
            <person name="Zuo S."/>
            <person name="Madhav S."/>
            <person name="Lee Y.-H."/>
            <person name="Wang G.-L."/>
        </authorList>
    </citation>
    <scope>NUCLEOTIDE SEQUENCE</scope>
    <source>
        <strain evidence="2">AG1-IA YN-7</strain>
    </source>
</reference>